<feature type="domain" description="Core-binding (CB)" evidence="11">
    <location>
        <begin position="1"/>
        <end position="86"/>
    </location>
</feature>
<evidence type="ECO:0000256" key="5">
    <source>
        <dbReference type="ARBA" id="ARBA00022908"/>
    </source>
</evidence>
<dbReference type="Pfam" id="PF00589">
    <property type="entry name" value="Phage_integrase"/>
    <property type="match status" value="1"/>
</dbReference>
<comment type="function">
    <text evidence="9">Site-specific tyrosine recombinase, which acts by catalyzing the cutting and rejoining of the recombining DNA molecules. The XerC-XerD complex is essential to convert dimers of the bacterial chromosome into monomers to permit their segregation at cell division. It also contributes to the segregational stability of plasmids.</text>
</comment>
<name>A0ABR7RQN4_9PROT</name>
<feature type="active site" evidence="9">
    <location>
        <position position="241"/>
    </location>
</feature>
<evidence type="ECO:0000313" key="12">
    <source>
        <dbReference type="EMBL" id="MBC9208422.1"/>
    </source>
</evidence>
<evidence type="ECO:0000256" key="7">
    <source>
        <dbReference type="ARBA" id="ARBA00023172"/>
    </source>
</evidence>
<proteinExistence type="inferred from homology"/>
<protein>
    <recommendedName>
        <fullName evidence="9">Tyrosine recombinase XerC</fullName>
    </recommendedName>
</protein>
<keyword evidence="13" id="KW-1185">Reference proteome</keyword>
<dbReference type="InterPro" id="IPR050090">
    <property type="entry name" value="Tyrosine_recombinase_XerCD"/>
</dbReference>
<feature type="active site" evidence="9">
    <location>
        <position position="264"/>
    </location>
</feature>
<dbReference type="InterPro" id="IPR011010">
    <property type="entry name" value="DNA_brk_join_enz"/>
</dbReference>
<reference evidence="12 13" key="1">
    <citation type="journal article" date="2013" name="Int. J. Syst. Evol. Microbiol.">
        <title>Roseomonas aerophila sp. nov., isolated from air.</title>
        <authorList>
            <person name="Kim S.J."/>
            <person name="Weon H.Y."/>
            <person name="Ahn J.H."/>
            <person name="Hong S.B."/>
            <person name="Seok S.J."/>
            <person name="Whang K.S."/>
            <person name="Kwon S.W."/>
        </authorList>
    </citation>
    <scope>NUCLEOTIDE SEQUENCE [LARGE SCALE GENOMIC DNA]</scope>
    <source>
        <strain evidence="12 13">NBRC 108923</strain>
    </source>
</reference>
<evidence type="ECO:0000313" key="13">
    <source>
        <dbReference type="Proteomes" id="UP000626026"/>
    </source>
</evidence>
<feature type="domain" description="Tyr recombinase" evidence="10">
    <location>
        <begin position="107"/>
        <end position="286"/>
    </location>
</feature>
<dbReference type="PANTHER" id="PTHR30349">
    <property type="entry name" value="PHAGE INTEGRASE-RELATED"/>
    <property type="match status" value="1"/>
</dbReference>
<keyword evidence="3 9" id="KW-0132">Cell division</keyword>
<dbReference type="Gene3D" id="1.10.443.10">
    <property type="entry name" value="Intergrase catalytic core"/>
    <property type="match status" value="1"/>
</dbReference>
<dbReference type="InterPro" id="IPR013762">
    <property type="entry name" value="Integrase-like_cat_sf"/>
</dbReference>
<comment type="caution">
    <text evidence="12">The sequence shown here is derived from an EMBL/GenBank/DDBJ whole genome shotgun (WGS) entry which is preliminary data.</text>
</comment>
<evidence type="ECO:0000256" key="4">
    <source>
        <dbReference type="ARBA" id="ARBA00022829"/>
    </source>
</evidence>
<dbReference type="Proteomes" id="UP000626026">
    <property type="component" value="Unassembled WGS sequence"/>
</dbReference>
<evidence type="ECO:0000256" key="3">
    <source>
        <dbReference type="ARBA" id="ARBA00022618"/>
    </source>
</evidence>
<gene>
    <name evidence="9" type="primary">xerC</name>
    <name evidence="12" type="ORF">IBL26_16365</name>
</gene>
<evidence type="ECO:0000259" key="11">
    <source>
        <dbReference type="PROSITE" id="PS51900"/>
    </source>
</evidence>
<dbReference type="PROSITE" id="PS51898">
    <property type="entry name" value="TYR_RECOMBINASE"/>
    <property type="match status" value="1"/>
</dbReference>
<evidence type="ECO:0000256" key="6">
    <source>
        <dbReference type="ARBA" id="ARBA00023125"/>
    </source>
</evidence>
<dbReference type="PANTHER" id="PTHR30349:SF90">
    <property type="entry name" value="TYROSINE RECOMBINASE XERD"/>
    <property type="match status" value="1"/>
</dbReference>
<dbReference type="NCBIfam" id="NF001399">
    <property type="entry name" value="PRK00283.1"/>
    <property type="match status" value="1"/>
</dbReference>
<dbReference type="Pfam" id="PF02899">
    <property type="entry name" value="Phage_int_SAM_1"/>
    <property type="match status" value="1"/>
</dbReference>
<dbReference type="HAMAP" id="MF_01808">
    <property type="entry name" value="Recomb_XerC_XerD"/>
    <property type="match status" value="1"/>
</dbReference>
<keyword evidence="2 9" id="KW-0963">Cytoplasm</keyword>
<evidence type="ECO:0000256" key="8">
    <source>
        <dbReference type="ARBA" id="ARBA00023306"/>
    </source>
</evidence>
<feature type="active site" description="O-(3'-phospho-DNA)-tyrosine intermediate" evidence="9">
    <location>
        <position position="273"/>
    </location>
</feature>
<feature type="active site" evidence="9">
    <location>
        <position position="172"/>
    </location>
</feature>
<evidence type="ECO:0000259" key="10">
    <source>
        <dbReference type="PROSITE" id="PS51898"/>
    </source>
</evidence>
<dbReference type="SUPFAM" id="SSF56349">
    <property type="entry name" value="DNA breaking-rejoining enzymes"/>
    <property type="match status" value="1"/>
</dbReference>
<keyword evidence="4 9" id="KW-0159">Chromosome partition</keyword>
<dbReference type="PROSITE" id="PS51900">
    <property type="entry name" value="CB"/>
    <property type="match status" value="1"/>
</dbReference>
<keyword evidence="6 9" id="KW-0238">DNA-binding</keyword>
<dbReference type="InterPro" id="IPR002104">
    <property type="entry name" value="Integrase_catalytic"/>
</dbReference>
<sequence length="301" mass="32193">MDRHLEAFLEMLAAERGAARNTLAAYEADLNDFAGFAKRRGGGVALSAAGPELLRRYIAGLTDQGLSPRTAARRLSALRQFHRFLVREGVRADDPTELLDSPRLPAPLPKALRREEVVTLLDAAATLPGKRGPVALAALELLYCSGLRASELVGLPVTALSAEAPLVMVKGKGGKERLVPISARARAAALGLQDPKKPSKWLFPSHAATGHLTRQGLSLLVTQAALAAGLEPARVSPHVLRHSFATHLLEGGADLRSLQMLLGHSDIATVQIYTRVLEERLKALVEEHHPLARPAEAAPLA</sequence>
<feature type="active site" evidence="9">
    <location>
        <position position="238"/>
    </location>
</feature>
<dbReference type="RefSeq" id="WP_187785579.1">
    <property type="nucleotide sequence ID" value="NZ_JACTVA010000032.1"/>
</dbReference>
<dbReference type="InterPro" id="IPR023009">
    <property type="entry name" value="Tyrosine_recombinase_XerC/XerD"/>
</dbReference>
<evidence type="ECO:0000256" key="1">
    <source>
        <dbReference type="ARBA" id="ARBA00004496"/>
    </source>
</evidence>
<dbReference type="Gene3D" id="1.10.150.130">
    <property type="match status" value="1"/>
</dbReference>
<evidence type="ECO:0000256" key="2">
    <source>
        <dbReference type="ARBA" id="ARBA00022490"/>
    </source>
</evidence>
<evidence type="ECO:0000256" key="9">
    <source>
        <dbReference type="HAMAP-Rule" id="MF_01808"/>
    </source>
</evidence>
<keyword evidence="8 9" id="KW-0131">Cell cycle</keyword>
<comment type="subunit">
    <text evidence="9">Forms a cyclic heterotetrameric complex composed of two molecules of XerC and two molecules of XerD.</text>
</comment>
<feature type="active site" evidence="9">
    <location>
        <position position="148"/>
    </location>
</feature>
<dbReference type="InterPro" id="IPR004107">
    <property type="entry name" value="Integrase_SAM-like_N"/>
</dbReference>
<comment type="similarity">
    <text evidence="9">Belongs to the 'phage' integrase family. XerC subfamily.</text>
</comment>
<accession>A0ABR7RQN4</accession>
<keyword evidence="7 9" id="KW-0233">DNA recombination</keyword>
<comment type="subcellular location">
    <subcellularLocation>
        <location evidence="1 9">Cytoplasm</location>
    </subcellularLocation>
</comment>
<dbReference type="EMBL" id="JACTVA010000032">
    <property type="protein sequence ID" value="MBC9208422.1"/>
    <property type="molecule type" value="Genomic_DNA"/>
</dbReference>
<dbReference type="InterPro" id="IPR044068">
    <property type="entry name" value="CB"/>
</dbReference>
<keyword evidence="5 9" id="KW-0229">DNA integration</keyword>
<dbReference type="InterPro" id="IPR010998">
    <property type="entry name" value="Integrase_recombinase_N"/>
</dbReference>
<organism evidence="12 13">
    <name type="scientific">Teichococcus aerophilus</name>
    <dbReference type="NCBI Taxonomy" id="1224513"/>
    <lineage>
        <taxon>Bacteria</taxon>
        <taxon>Pseudomonadati</taxon>
        <taxon>Pseudomonadota</taxon>
        <taxon>Alphaproteobacteria</taxon>
        <taxon>Acetobacterales</taxon>
        <taxon>Roseomonadaceae</taxon>
        <taxon>Roseomonas</taxon>
    </lineage>
</organism>